<organism evidence="1 2">
    <name type="scientific">Symbiodinium necroappetens</name>
    <dbReference type="NCBI Taxonomy" id="1628268"/>
    <lineage>
        <taxon>Eukaryota</taxon>
        <taxon>Sar</taxon>
        <taxon>Alveolata</taxon>
        <taxon>Dinophyceae</taxon>
        <taxon>Suessiales</taxon>
        <taxon>Symbiodiniaceae</taxon>
        <taxon>Symbiodinium</taxon>
    </lineage>
</organism>
<comment type="caution">
    <text evidence="1">The sequence shown here is derived from an EMBL/GenBank/DDBJ whole genome shotgun (WGS) entry which is preliminary data.</text>
</comment>
<sequence length="57" mass="6472">DWYREPDITIPSWLSTDSPFQQPPPPQDRLAAVISTESWPSRGGFNWQVCLPTASKN</sequence>
<accession>A0A812X9M7</accession>
<feature type="non-terminal residue" evidence="1">
    <location>
        <position position="1"/>
    </location>
</feature>
<evidence type="ECO:0000313" key="2">
    <source>
        <dbReference type="Proteomes" id="UP000601435"/>
    </source>
</evidence>
<reference evidence="1" key="1">
    <citation type="submission" date="2021-02" db="EMBL/GenBank/DDBJ databases">
        <authorList>
            <person name="Dougan E. K."/>
            <person name="Rhodes N."/>
            <person name="Thang M."/>
            <person name="Chan C."/>
        </authorList>
    </citation>
    <scope>NUCLEOTIDE SEQUENCE</scope>
</reference>
<proteinExistence type="predicted"/>
<keyword evidence="2" id="KW-1185">Reference proteome</keyword>
<dbReference type="EMBL" id="CAJNJA010036807">
    <property type="protein sequence ID" value="CAE7724818.1"/>
    <property type="molecule type" value="Genomic_DNA"/>
</dbReference>
<evidence type="ECO:0000313" key="1">
    <source>
        <dbReference type="EMBL" id="CAE7724818.1"/>
    </source>
</evidence>
<protein>
    <submittedName>
        <fullName evidence="1">Uncharacterized protein</fullName>
    </submittedName>
</protein>
<dbReference type="Proteomes" id="UP000601435">
    <property type="component" value="Unassembled WGS sequence"/>
</dbReference>
<dbReference type="AlphaFoldDB" id="A0A812X9M7"/>
<name>A0A812X9M7_9DINO</name>
<dbReference type="OrthoDB" id="10332120at2759"/>
<gene>
    <name evidence="1" type="ORF">SNEC2469_LOCUS20916</name>
</gene>